<evidence type="ECO:0000256" key="1">
    <source>
        <dbReference type="ARBA" id="ARBA00004613"/>
    </source>
</evidence>
<feature type="signal peptide" evidence="9">
    <location>
        <begin position="1"/>
        <end position="21"/>
    </location>
</feature>
<keyword evidence="5" id="KW-0593">Phospholipase A2 inhibitor</keyword>
<dbReference type="PRINTS" id="PR00486">
    <property type="entry name" value="UTEROGLOBIN"/>
</dbReference>
<keyword evidence="6" id="KW-1015">Disulfide bond</keyword>
<feature type="chain" id="PRO_5029809581" description="Uteroglobin" evidence="9">
    <location>
        <begin position="22"/>
        <end position="91"/>
    </location>
</feature>
<comment type="subcellular location">
    <subcellularLocation>
        <location evidence="1">Secreted</location>
    </subcellularLocation>
</comment>
<dbReference type="Gene3D" id="1.10.210.10">
    <property type="entry name" value="Secretoglobin"/>
    <property type="match status" value="1"/>
</dbReference>
<keyword evidence="3" id="KW-0964">Secreted</keyword>
<evidence type="ECO:0000313" key="11">
    <source>
        <dbReference type="Proteomes" id="UP000585614"/>
    </source>
</evidence>
<evidence type="ECO:0000313" key="10">
    <source>
        <dbReference type="EMBL" id="KAF6334207.1"/>
    </source>
</evidence>
<gene>
    <name evidence="10" type="ORF">mRhiFer1_014911</name>
</gene>
<dbReference type="GO" id="GO:0007165">
    <property type="term" value="P:signal transduction"/>
    <property type="evidence" value="ECO:0007669"/>
    <property type="project" value="InterPro"/>
</dbReference>
<comment type="caution">
    <text evidence="10">The sequence shown here is derived from an EMBL/GenBank/DDBJ whole genome shotgun (WGS) entry which is preliminary data.</text>
</comment>
<evidence type="ECO:0000256" key="3">
    <source>
        <dbReference type="ARBA" id="ARBA00022525"/>
    </source>
</evidence>
<evidence type="ECO:0000256" key="9">
    <source>
        <dbReference type="SAM" id="SignalP"/>
    </source>
</evidence>
<evidence type="ECO:0000256" key="2">
    <source>
        <dbReference type="ARBA" id="ARBA00020696"/>
    </source>
</evidence>
<name>A0A7J7W9U4_RHIFE</name>
<evidence type="ECO:0000256" key="7">
    <source>
        <dbReference type="ARBA" id="ARBA00031712"/>
    </source>
</evidence>
<dbReference type="SUPFAM" id="SSF48201">
    <property type="entry name" value="Uteroglobin-like"/>
    <property type="match status" value="1"/>
</dbReference>
<organism evidence="10 11">
    <name type="scientific">Rhinolophus ferrumequinum</name>
    <name type="common">Greater horseshoe bat</name>
    <dbReference type="NCBI Taxonomy" id="59479"/>
    <lineage>
        <taxon>Eukaryota</taxon>
        <taxon>Metazoa</taxon>
        <taxon>Chordata</taxon>
        <taxon>Craniata</taxon>
        <taxon>Vertebrata</taxon>
        <taxon>Euteleostomi</taxon>
        <taxon>Mammalia</taxon>
        <taxon>Eutheria</taxon>
        <taxon>Laurasiatheria</taxon>
        <taxon>Chiroptera</taxon>
        <taxon>Yinpterochiroptera</taxon>
        <taxon>Rhinolophoidea</taxon>
        <taxon>Rhinolophidae</taxon>
        <taxon>Rhinolophinae</taxon>
        <taxon>Rhinolophus</taxon>
    </lineage>
</organism>
<accession>A0A7J7W9U4</accession>
<dbReference type="AlphaFoldDB" id="A0A7J7W9U4"/>
<dbReference type="InterPro" id="IPR016126">
    <property type="entry name" value="Secretoglobin"/>
</dbReference>
<dbReference type="PANTHER" id="PTHR11332:SF6">
    <property type="entry name" value="SECRETOGLOBIN FAMILY 1D MEMBER 4"/>
    <property type="match status" value="1"/>
</dbReference>
<dbReference type="Proteomes" id="UP000585614">
    <property type="component" value="Unassembled WGS sequence"/>
</dbReference>
<dbReference type="Pfam" id="PF01099">
    <property type="entry name" value="Uteroglobin"/>
    <property type="match status" value="1"/>
</dbReference>
<comment type="similarity">
    <text evidence="8">Belongs to the secretoglobin family. Lipophilin subfamily.</text>
</comment>
<sequence length="91" mass="10285">MRLSFPVLLVTLAFCCYEANAKMCPSLISTVRSFLLDSVPTYEGILQFFNPPPEAAQDVVRLKAEVTNRISYFHREKYLSFVTKIVSTCAS</sequence>
<dbReference type="GO" id="GO:0005615">
    <property type="term" value="C:extracellular space"/>
    <property type="evidence" value="ECO:0007669"/>
    <property type="project" value="TreeGrafter"/>
</dbReference>
<evidence type="ECO:0000256" key="4">
    <source>
        <dbReference type="ARBA" id="ARBA00022729"/>
    </source>
</evidence>
<dbReference type="EMBL" id="JACAGC010000011">
    <property type="protein sequence ID" value="KAF6334207.1"/>
    <property type="molecule type" value="Genomic_DNA"/>
</dbReference>
<protein>
    <recommendedName>
        <fullName evidence="2">Uteroglobin</fullName>
    </recommendedName>
    <alternativeName>
        <fullName evidence="7">Secretoglobin family 1A member 1</fullName>
    </alternativeName>
</protein>
<proteinExistence type="inferred from homology"/>
<keyword evidence="4 9" id="KW-0732">Signal</keyword>
<evidence type="ECO:0000256" key="8">
    <source>
        <dbReference type="ARBA" id="ARBA00038364"/>
    </source>
</evidence>
<dbReference type="GO" id="GO:0019834">
    <property type="term" value="F:phospholipase A2 inhibitor activity"/>
    <property type="evidence" value="ECO:0007669"/>
    <property type="project" value="UniProtKB-KW"/>
</dbReference>
<dbReference type="PROSITE" id="PS51311">
    <property type="entry name" value="SCGB"/>
    <property type="match status" value="1"/>
</dbReference>
<evidence type="ECO:0000256" key="5">
    <source>
        <dbReference type="ARBA" id="ARBA00023005"/>
    </source>
</evidence>
<reference evidence="10 11" key="1">
    <citation type="journal article" date="2020" name="Nature">
        <title>Six reference-quality genomes reveal evolution of bat adaptations.</title>
        <authorList>
            <person name="Jebb D."/>
            <person name="Huang Z."/>
            <person name="Pippel M."/>
            <person name="Hughes G.M."/>
            <person name="Lavrichenko K."/>
            <person name="Devanna P."/>
            <person name="Winkler S."/>
            <person name="Jermiin L.S."/>
            <person name="Skirmuntt E.C."/>
            <person name="Katzourakis A."/>
            <person name="Burkitt-Gray L."/>
            <person name="Ray D.A."/>
            <person name="Sullivan K.A.M."/>
            <person name="Roscito J.G."/>
            <person name="Kirilenko B.M."/>
            <person name="Davalos L.M."/>
            <person name="Corthals A.P."/>
            <person name="Power M.L."/>
            <person name="Jones G."/>
            <person name="Ransome R.D."/>
            <person name="Dechmann D.K.N."/>
            <person name="Locatelli A.G."/>
            <person name="Puechmaille S.J."/>
            <person name="Fedrigo O."/>
            <person name="Jarvis E.D."/>
            <person name="Hiller M."/>
            <person name="Vernes S.C."/>
            <person name="Myers E.W."/>
            <person name="Teeling E.C."/>
        </authorList>
    </citation>
    <scope>NUCLEOTIDE SEQUENCE [LARGE SCALE GENOMIC DNA]</scope>
    <source>
        <strain evidence="10">MRhiFer1</strain>
        <tissue evidence="10">Lung</tissue>
    </source>
</reference>
<evidence type="ECO:0000256" key="6">
    <source>
        <dbReference type="ARBA" id="ARBA00023157"/>
    </source>
</evidence>
<dbReference type="InterPro" id="IPR000329">
    <property type="entry name" value="Uteroglobin"/>
</dbReference>
<dbReference type="PANTHER" id="PTHR11332">
    <property type="entry name" value="SECRETOGLOBIN FAMILY 1D"/>
    <property type="match status" value="1"/>
</dbReference>
<dbReference type="InterPro" id="IPR035960">
    <property type="entry name" value="Secretoglobin_sf"/>
</dbReference>